<dbReference type="EMBL" id="CP001079">
    <property type="protein sequence ID" value="ACM49776.1"/>
    <property type="molecule type" value="Genomic_DNA"/>
</dbReference>
<dbReference type="Pfam" id="PF24986">
    <property type="entry name" value="PRC_RimM"/>
    <property type="match status" value="1"/>
</dbReference>
<dbReference type="NCBIfam" id="TIGR02273">
    <property type="entry name" value="16S_RimM"/>
    <property type="match status" value="1"/>
</dbReference>
<dbReference type="InterPro" id="IPR011961">
    <property type="entry name" value="RimM"/>
</dbReference>
<evidence type="ECO:0000256" key="5">
    <source>
        <dbReference type="HAMAP-Rule" id="MF_00014"/>
    </source>
</evidence>
<dbReference type="InterPro" id="IPR011033">
    <property type="entry name" value="PRC_barrel-like_sf"/>
</dbReference>
<dbReference type="SUPFAM" id="SSF50346">
    <property type="entry name" value="PRC-barrel domain"/>
    <property type="match status" value="1"/>
</dbReference>
<sequence length="190" mass="20525">MLAACLGCKIPALCIHLKIMVRGDMVLLGVVRAPHGVMGLVKVRTFTEDPSHISAYGPLTDGHNCFNVTVVSVLGADSVIAKFDGLSSRTESEKLRGKRLYVSRSSLPRLQEDEFYENELIGMDAKLEDGTAYGVISAILNFGSCDIIELSTSTGKVVMVPFSRSTFPVVDVERRVVIVVPPEVIGVGSR</sequence>
<dbReference type="InterPro" id="IPR002676">
    <property type="entry name" value="RimM_N"/>
</dbReference>
<dbReference type="GO" id="GO:0042274">
    <property type="term" value="P:ribosomal small subunit biogenesis"/>
    <property type="evidence" value="ECO:0007669"/>
    <property type="project" value="UniProtKB-UniRule"/>
</dbReference>
<dbReference type="NCBIfam" id="NF011186">
    <property type="entry name" value="PRK14592.1"/>
    <property type="match status" value="1"/>
</dbReference>
<dbReference type="GO" id="GO:0006364">
    <property type="term" value="P:rRNA processing"/>
    <property type="evidence" value="ECO:0007669"/>
    <property type="project" value="UniProtKB-UniRule"/>
</dbReference>
<dbReference type="Gene3D" id="2.40.30.60">
    <property type="entry name" value="RimM"/>
    <property type="match status" value="1"/>
</dbReference>
<dbReference type="PANTHER" id="PTHR33692:SF1">
    <property type="entry name" value="RIBOSOME MATURATION FACTOR RIMM"/>
    <property type="match status" value="1"/>
</dbReference>
<name>B9KH72_ANAMF</name>
<dbReference type="Pfam" id="PF01782">
    <property type="entry name" value="RimM"/>
    <property type="match status" value="1"/>
</dbReference>
<keyword evidence="4 5" id="KW-0143">Chaperone</keyword>
<evidence type="ECO:0000256" key="1">
    <source>
        <dbReference type="ARBA" id="ARBA00022490"/>
    </source>
</evidence>
<accession>B9KH72</accession>
<protein>
    <recommendedName>
        <fullName evidence="5">Ribosome maturation factor RimM</fullName>
    </recommendedName>
</protein>
<dbReference type="Gene3D" id="2.30.30.240">
    <property type="entry name" value="PRC-barrel domain"/>
    <property type="match status" value="1"/>
</dbReference>
<dbReference type="KEGG" id="amf:AMF_957"/>
<comment type="subcellular location">
    <subcellularLocation>
        <location evidence="5">Cytoplasm</location>
    </subcellularLocation>
</comment>
<comment type="function">
    <text evidence="5">An accessory protein needed during the final step in the assembly of 30S ribosomal subunit, possibly for assembly of the head region. Essential for efficient processing of 16S rRNA. May be needed both before and after RbfA during the maturation of 16S rRNA. It has affinity for free ribosomal 30S subunits but not for 70S ribosomes.</text>
</comment>
<evidence type="ECO:0000256" key="2">
    <source>
        <dbReference type="ARBA" id="ARBA00022517"/>
    </source>
</evidence>
<dbReference type="HAMAP" id="MF_00014">
    <property type="entry name" value="Ribosome_mat_RimM"/>
    <property type="match status" value="1"/>
</dbReference>
<evidence type="ECO:0000313" key="9">
    <source>
        <dbReference type="Proteomes" id="UP000007307"/>
    </source>
</evidence>
<dbReference type="HOGENOM" id="CLU_077636_0_1_5"/>
<gene>
    <name evidence="5 8" type="primary">rimM</name>
    <name evidence="8" type="ordered locus">AMF_957</name>
</gene>
<keyword evidence="1 5" id="KW-0963">Cytoplasm</keyword>
<dbReference type="GO" id="GO:0005737">
    <property type="term" value="C:cytoplasm"/>
    <property type="evidence" value="ECO:0007669"/>
    <property type="project" value="UniProtKB-SubCell"/>
</dbReference>
<organism evidence="8 9">
    <name type="scientific">Anaplasma marginale (strain Florida)</name>
    <dbReference type="NCBI Taxonomy" id="320483"/>
    <lineage>
        <taxon>Bacteria</taxon>
        <taxon>Pseudomonadati</taxon>
        <taxon>Pseudomonadota</taxon>
        <taxon>Alphaproteobacteria</taxon>
        <taxon>Rickettsiales</taxon>
        <taxon>Anaplasmataceae</taxon>
        <taxon>Anaplasma</taxon>
    </lineage>
</organism>
<dbReference type="SUPFAM" id="SSF50447">
    <property type="entry name" value="Translation proteins"/>
    <property type="match status" value="1"/>
</dbReference>
<feature type="domain" description="RimM N-terminal" evidence="6">
    <location>
        <begin position="28"/>
        <end position="105"/>
    </location>
</feature>
<dbReference type="STRING" id="320483.AMF_957"/>
<dbReference type="AlphaFoldDB" id="B9KH72"/>
<dbReference type="PANTHER" id="PTHR33692">
    <property type="entry name" value="RIBOSOME MATURATION FACTOR RIMM"/>
    <property type="match status" value="1"/>
</dbReference>
<dbReference type="InterPro" id="IPR056792">
    <property type="entry name" value="PRC_RimM"/>
</dbReference>
<reference evidence="8 9" key="1">
    <citation type="journal article" date="2009" name="BMC Genomics">
        <title>Conservation in the face of diversity: multistrain analysis of an intracellular bacterium.</title>
        <authorList>
            <person name="Dark M.J."/>
            <person name="Herndon D.R."/>
            <person name="Kappmeyer L.S."/>
            <person name="Gonzales M.P."/>
            <person name="Nordeen E."/>
            <person name="Palmer G.H."/>
            <person name="Knowles D.P. Jr."/>
            <person name="Brayton K.A."/>
        </authorList>
    </citation>
    <scope>NUCLEOTIDE SEQUENCE [LARGE SCALE GENOMIC DNA]</scope>
    <source>
        <strain evidence="8 9">Florida</strain>
    </source>
</reference>
<comment type="domain">
    <text evidence="5">The PRC barrel domain binds ribosomal protein uS19.</text>
</comment>
<evidence type="ECO:0000259" key="7">
    <source>
        <dbReference type="Pfam" id="PF24986"/>
    </source>
</evidence>
<keyword evidence="9" id="KW-1185">Reference proteome</keyword>
<dbReference type="Proteomes" id="UP000007307">
    <property type="component" value="Chromosome"/>
</dbReference>
<dbReference type="eggNOG" id="COG0806">
    <property type="taxonomic scope" value="Bacteria"/>
</dbReference>
<comment type="subunit">
    <text evidence="5">Binds ribosomal protein uS19.</text>
</comment>
<proteinExistence type="inferred from homology"/>
<comment type="similarity">
    <text evidence="5">Belongs to the RimM family.</text>
</comment>
<dbReference type="GO" id="GO:0005840">
    <property type="term" value="C:ribosome"/>
    <property type="evidence" value="ECO:0007669"/>
    <property type="project" value="InterPro"/>
</dbReference>
<evidence type="ECO:0000256" key="4">
    <source>
        <dbReference type="ARBA" id="ARBA00023186"/>
    </source>
</evidence>
<dbReference type="InterPro" id="IPR009000">
    <property type="entry name" value="Transl_B-barrel_sf"/>
</dbReference>
<dbReference type="GO" id="GO:0043022">
    <property type="term" value="F:ribosome binding"/>
    <property type="evidence" value="ECO:0007669"/>
    <property type="project" value="InterPro"/>
</dbReference>
<keyword evidence="2 5" id="KW-0690">Ribosome biogenesis</keyword>
<dbReference type="InterPro" id="IPR036976">
    <property type="entry name" value="RimM_N_sf"/>
</dbReference>
<evidence type="ECO:0000313" key="8">
    <source>
        <dbReference type="EMBL" id="ACM49776.1"/>
    </source>
</evidence>
<feature type="domain" description="Ribosome maturation factor RimM PRC barrel" evidence="7">
    <location>
        <begin position="118"/>
        <end position="183"/>
    </location>
</feature>
<evidence type="ECO:0000259" key="6">
    <source>
        <dbReference type="Pfam" id="PF01782"/>
    </source>
</evidence>
<evidence type="ECO:0000256" key="3">
    <source>
        <dbReference type="ARBA" id="ARBA00022552"/>
    </source>
</evidence>
<keyword evidence="3 5" id="KW-0698">rRNA processing</keyword>